<evidence type="ECO:0000313" key="4">
    <source>
        <dbReference type="Proteomes" id="UP000708148"/>
    </source>
</evidence>
<keyword evidence="4" id="KW-1185">Reference proteome</keyword>
<comment type="caution">
    <text evidence="3">The sequence shown here is derived from an EMBL/GenBank/DDBJ whole genome shotgun (WGS) entry which is preliminary data.</text>
</comment>
<dbReference type="Pfam" id="PF00106">
    <property type="entry name" value="adh_short"/>
    <property type="match status" value="2"/>
</dbReference>
<protein>
    <submittedName>
        <fullName evidence="3">Uncharacterized protein</fullName>
    </submittedName>
</protein>
<dbReference type="PANTHER" id="PTHR24320">
    <property type="entry name" value="RETINOL DEHYDROGENASE"/>
    <property type="match status" value="1"/>
</dbReference>
<dbReference type="PANTHER" id="PTHR24320:SF227">
    <property type="entry name" value="RETINOL DEHYDROGENASE 11"/>
    <property type="match status" value="1"/>
</dbReference>
<dbReference type="SUPFAM" id="SSF51735">
    <property type="entry name" value="NAD(P)-binding Rossmann-fold domains"/>
    <property type="match status" value="1"/>
</dbReference>
<keyword evidence="2" id="KW-0560">Oxidoreductase</keyword>
<sequence>MGKLKVLNDTGKRSGIKVSEFTGQSTAEEVTKGWDGTGKVAIVTGPYVGLGKETTRVLALRGAEVVMAGRSKAKADAAIGEIRKENPGAKLRFMELDLSSLASVKKFAGEFRATGLAPNVLVNNAGLGGVPFTLSADGHELHFATNHLGHFLLTRLLLPDLEAAAKASGVQSRVVTMSSAVHHLPYPGGLRLETAGPSKEGYDGMKAYGSSKLANILFTRELEWRLRDRKSAVTAVCCHPGVVRTDAFRRLNRIFVDAFFWVLSKTAAGYRTVPQGAASQVYLATAKEVDGGEYYMDCAIMPTSVLALDRDLAVKLWETSEEMCKEYSKKWESRGS</sequence>
<evidence type="ECO:0000256" key="2">
    <source>
        <dbReference type="ARBA" id="ARBA00023002"/>
    </source>
</evidence>
<dbReference type="OrthoDB" id="191139at2759"/>
<dbReference type="Proteomes" id="UP000708148">
    <property type="component" value="Unassembled WGS sequence"/>
</dbReference>
<evidence type="ECO:0000313" key="3">
    <source>
        <dbReference type="EMBL" id="CAD7703155.1"/>
    </source>
</evidence>
<name>A0A8S1JGF9_9CHLO</name>
<dbReference type="InterPro" id="IPR002347">
    <property type="entry name" value="SDR_fam"/>
</dbReference>
<dbReference type="PRINTS" id="PR00081">
    <property type="entry name" value="GDHRDH"/>
</dbReference>
<organism evidence="3 4">
    <name type="scientific">Ostreobium quekettii</name>
    <dbReference type="NCBI Taxonomy" id="121088"/>
    <lineage>
        <taxon>Eukaryota</taxon>
        <taxon>Viridiplantae</taxon>
        <taxon>Chlorophyta</taxon>
        <taxon>core chlorophytes</taxon>
        <taxon>Ulvophyceae</taxon>
        <taxon>TCBD clade</taxon>
        <taxon>Bryopsidales</taxon>
        <taxon>Ostreobineae</taxon>
        <taxon>Ostreobiaceae</taxon>
        <taxon>Ostreobium</taxon>
    </lineage>
</organism>
<accession>A0A8S1JGF9</accession>
<dbReference type="Gene3D" id="3.40.50.720">
    <property type="entry name" value="NAD(P)-binding Rossmann-like Domain"/>
    <property type="match status" value="1"/>
</dbReference>
<evidence type="ECO:0000256" key="1">
    <source>
        <dbReference type="ARBA" id="ARBA00006484"/>
    </source>
</evidence>
<dbReference type="AlphaFoldDB" id="A0A8S1JGF9"/>
<dbReference type="GO" id="GO:0016491">
    <property type="term" value="F:oxidoreductase activity"/>
    <property type="evidence" value="ECO:0007669"/>
    <property type="project" value="UniProtKB-KW"/>
</dbReference>
<gene>
    <name evidence="3" type="ORF">OSTQU699_LOCUS8512</name>
</gene>
<reference evidence="3" key="1">
    <citation type="submission" date="2020-12" db="EMBL/GenBank/DDBJ databases">
        <authorList>
            <person name="Iha C."/>
        </authorList>
    </citation>
    <scope>NUCLEOTIDE SEQUENCE</scope>
</reference>
<dbReference type="InterPro" id="IPR036291">
    <property type="entry name" value="NAD(P)-bd_dom_sf"/>
</dbReference>
<proteinExistence type="inferred from homology"/>
<dbReference type="EMBL" id="CAJHUC010002086">
    <property type="protein sequence ID" value="CAD7703155.1"/>
    <property type="molecule type" value="Genomic_DNA"/>
</dbReference>
<comment type="similarity">
    <text evidence="1">Belongs to the short-chain dehydrogenases/reductases (SDR) family.</text>
</comment>